<dbReference type="SMART" id="SM01246">
    <property type="entry name" value="Josephin"/>
    <property type="match status" value="1"/>
</dbReference>
<dbReference type="PROSITE" id="PS50957">
    <property type="entry name" value="JOSEPHIN"/>
    <property type="match status" value="1"/>
</dbReference>
<dbReference type="eggNOG" id="KOG2935">
    <property type="taxonomic scope" value="Eukaryota"/>
</dbReference>
<dbReference type="RefSeq" id="XP_001744389.1">
    <property type="nucleotide sequence ID" value="XM_001744337.1"/>
</dbReference>
<dbReference type="GO" id="GO:0006515">
    <property type="term" value="P:protein quality control for misfolded or incompletely synthesized proteins"/>
    <property type="evidence" value="ECO:0000318"/>
    <property type="project" value="GO_Central"/>
</dbReference>
<proteinExistence type="predicted"/>
<comment type="subcellular location">
    <subcellularLocation>
        <location evidence="2">Nucleus</location>
    </subcellularLocation>
</comment>
<dbReference type="Gene3D" id="1.10.287.10">
    <property type="entry name" value="S15/NS1, RNA-binding"/>
    <property type="match status" value="1"/>
</dbReference>
<feature type="active site" evidence="11">
    <location>
        <position position="131"/>
    </location>
</feature>
<keyword evidence="10" id="KW-0539">Nucleus</keyword>
<feature type="active site" evidence="11">
    <location>
        <position position="116"/>
    </location>
</feature>
<dbReference type="EMBL" id="CH991546">
    <property type="protein sequence ID" value="EDQ91092.1"/>
    <property type="molecule type" value="Genomic_DNA"/>
</dbReference>
<dbReference type="InterPro" id="IPR006155">
    <property type="entry name" value="Josephin"/>
</dbReference>
<evidence type="ECO:0000256" key="3">
    <source>
        <dbReference type="ARBA" id="ARBA00012759"/>
    </source>
</evidence>
<keyword evidence="9" id="KW-0804">Transcription</keyword>
<evidence type="ECO:0000256" key="10">
    <source>
        <dbReference type="ARBA" id="ARBA00023242"/>
    </source>
</evidence>
<evidence type="ECO:0000256" key="9">
    <source>
        <dbReference type="ARBA" id="ARBA00023163"/>
    </source>
</evidence>
<dbReference type="GeneID" id="5889564"/>
<dbReference type="FunCoup" id="A9UUG1">
    <property type="interactions" value="649"/>
</dbReference>
<evidence type="ECO:0000256" key="6">
    <source>
        <dbReference type="ARBA" id="ARBA00022801"/>
    </source>
</evidence>
<dbReference type="EC" id="3.4.19.12" evidence="3"/>
<dbReference type="InParanoid" id="A9UUG1"/>
<comment type="catalytic activity">
    <reaction evidence="1">
        <text>Thiol-dependent hydrolysis of ester, thioester, amide, peptide and isopeptide bonds formed by the C-terminal Gly of ubiquitin (a 76-residue protein attached to proteins as an intracellular targeting signal).</text>
        <dbReference type="EC" id="3.4.19.12"/>
    </reaction>
</comment>
<evidence type="ECO:0000256" key="4">
    <source>
        <dbReference type="ARBA" id="ARBA00022670"/>
    </source>
</evidence>
<dbReference type="STRING" id="81824.A9UUG1"/>
<dbReference type="Gene3D" id="3.90.70.40">
    <property type="match status" value="1"/>
</dbReference>
<dbReference type="GO" id="GO:0043161">
    <property type="term" value="P:proteasome-mediated ubiquitin-dependent protein catabolic process"/>
    <property type="evidence" value="ECO:0000318"/>
    <property type="project" value="GO_Central"/>
</dbReference>
<sequence>MVYHERQESALCAQHALNSLLQGSFFSASDLGEIACQLDEEERSRYAEAGLDSRDLLNSFSGSQNCDDSGFFSSMTIERALQVWSLELIPRQSQRAVEAVRQPEQEQGFICNFDSHWLTLRRLSGQWWNLDSTLEQPEPMSDTYLGLYLQQLEQDGLHPPTHQLVLNPALQATPSLWSEARFQQVQGPHNRWIDKQYGMPGWLQYSAPMLKTLEAQALGEMSLLHDLNCG</sequence>
<keyword evidence="14" id="KW-1185">Reference proteome</keyword>
<dbReference type="PRINTS" id="PR01233">
    <property type="entry name" value="JOSEPHIN"/>
</dbReference>
<feature type="active site" evidence="11">
    <location>
        <position position="12"/>
    </location>
</feature>
<dbReference type="Pfam" id="PF02099">
    <property type="entry name" value="Josephin"/>
    <property type="match status" value="1"/>
</dbReference>
<organism evidence="13 14">
    <name type="scientific">Monosiga brevicollis</name>
    <name type="common">Choanoflagellate</name>
    <dbReference type="NCBI Taxonomy" id="81824"/>
    <lineage>
        <taxon>Eukaryota</taxon>
        <taxon>Choanoflagellata</taxon>
        <taxon>Craspedida</taxon>
        <taxon>Salpingoecidae</taxon>
        <taxon>Monosiga</taxon>
    </lineage>
</organism>
<keyword evidence="4" id="KW-0645">Protease</keyword>
<dbReference type="PANTHER" id="PTHR14159:SF0">
    <property type="entry name" value="ATAXIN-3-RELATED"/>
    <property type="match status" value="1"/>
</dbReference>
<reference evidence="13 14" key="1">
    <citation type="journal article" date="2008" name="Nature">
        <title>The genome of the choanoflagellate Monosiga brevicollis and the origin of metazoans.</title>
        <authorList>
            <consortium name="JGI Sequencing"/>
            <person name="King N."/>
            <person name="Westbrook M.J."/>
            <person name="Young S.L."/>
            <person name="Kuo A."/>
            <person name="Abedin M."/>
            <person name="Chapman J."/>
            <person name="Fairclough S."/>
            <person name="Hellsten U."/>
            <person name="Isogai Y."/>
            <person name="Letunic I."/>
            <person name="Marr M."/>
            <person name="Pincus D."/>
            <person name="Putnam N."/>
            <person name="Rokas A."/>
            <person name="Wright K.J."/>
            <person name="Zuzow R."/>
            <person name="Dirks W."/>
            <person name="Good M."/>
            <person name="Goodstein D."/>
            <person name="Lemons D."/>
            <person name="Li W."/>
            <person name="Lyons J.B."/>
            <person name="Morris A."/>
            <person name="Nichols S."/>
            <person name="Richter D.J."/>
            <person name="Salamov A."/>
            <person name="Bork P."/>
            <person name="Lim W.A."/>
            <person name="Manning G."/>
            <person name="Miller W.T."/>
            <person name="McGinnis W."/>
            <person name="Shapiro H."/>
            <person name="Tjian R."/>
            <person name="Grigoriev I.V."/>
            <person name="Rokhsar D."/>
        </authorList>
    </citation>
    <scope>NUCLEOTIDE SEQUENCE [LARGE SCALE GENOMIC DNA]</scope>
    <source>
        <strain evidence="14">MX1 / ATCC 50154</strain>
    </source>
</reference>
<dbReference type="Proteomes" id="UP000001357">
    <property type="component" value="Unassembled WGS sequence"/>
</dbReference>
<dbReference type="GO" id="GO:0005634">
    <property type="term" value="C:nucleus"/>
    <property type="evidence" value="ECO:0000318"/>
    <property type="project" value="GO_Central"/>
</dbReference>
<evidence type="ECO:0000256" key="2">
    <source>
        <dbReference type="ARBA" id="ARBA00004123"/>
    </source>
</evidence>
<dbReference type="GO" id="GO:0004843">
    <property type="term" value="F:cysteine-type deubiquitinase activity"/>
    <property type="evidence" value="ECO:0000318"/>
    <property type="project" value="GO_Central"/>
</dbReference>
<dbReference type="GO" id="GO:1904294">
    <property type="term" value="P:positive regulation of ERAD pathway"/>
    <property type="evidence" value="ECO:0000318"/>
    <property type="project" value="GO_Central"/>
</dbReference>
<evidence type="ECO:0000256" key="8">
    <source>
        <dbReference type="ARBA" id="ARBA00023015"/>
    </source>
</evidence>
<feature type="domain" description="Josephin" evidence="12">
    <location>
        <begin position="1"/>
        <end position="181"/>
    </location>
</feature>
<evidence type="ECO:0000313" key="13">
    <source>
        <dbReference type="EMBL" id="EDQ91092.1"/>
    </source>
</evidence>
<evidence type="ECO:0000256" key="11">
    <source>
        <dbReference type="PROSITE-ProRule" id="PRU00331"/>
    </source>
</evidence>
<keyword evidence="7" id="KW-0788">Thiol protease</keyword>
<accession>A9UUG1</accession>
<dbReference type="GO" id="GO:1904262">
    <property type="term" value="P:negative regulation of TORC1 signaling"/>
    <property type="evidence" value="ECO:0000318"/>
    <property type="project" value="GO_Central"/>
</dbReference>
<dbReference type="GO" id="GO:0016579">
    <property type="term" value="P:protein deubiquitination"/>
    <property type="evidence" value="ECO:0007669"/>
    <property type="project" value="InterPro"/>
</dbReference>
<evidence type="ECO:0000256" key="7">
    <source>
        <dbReference type="ARBA" id="ARBA00022807"/>
    </source>
</evidence>
<dbReference type="PANTHER" id="PTHR14159">
    <property type="entry name" value="ATAXIN-3-RELATED"/>
    <property type="match status" value="1"/>
</dbReference>
<keyword evidence="6 11" id="KW-0378">Hydrolase</keyword>
<evidence type="ECO:0000259" key="12">
    <source>
        <dbReference type="PROSITE" id="PS50957"/>
    </source>
</evidence>
<evidence type="ECO:0000256" key="5">
    <source>
        <dbReference type="ARBA" id="ARBA00022786"/>
    </source>
</evidence>
<protein>
    <recommendedName>
        <fullName evidence="3">ubiquitinyl hydrolase 1</fullName>
        <ecNumber evidence="3">3.4.19.12</ecNumber>
    </recommendedName>
</protein>
<name>A9UUG1_MONBE</name>
<evidence type="ECO:0000256" key="1">
    <source>
        <dbReference type="ARBA" id="ARBA00000707"/>
    </source>
</evidence>
<dbReference type="KEGG" id="mbr:MONBRDRAFT_24015"/>
<keyword evidence="5" id="KW-0833">Ubl conjugation pathway</keyword>
<gene>
    <name evidence="13" type="ORF">MONBRDRAFT_24015</name>
</gene>
<dbReference type="OMA" id="SENAYIC"/>
<evidence type="ECO:0000313" key="14">
    <source>
        <dbReference type="Proteomes" id="UP000001357"/>
    </source>
</evidence>
<dbReference type="InterPro" id="IPR033865">
    <property type="entry name" value="Ataxin-3"/>
</dbReference>
<keyword evidence="8" id="KW-0805">Transcription regulation</keyword>
<dbReference type="AlphaFoldDB" id="A9UUG1"/>